<sequence length="541" mass="57745">MDTLSEVAGGATHRARRNAAFPRATILSSMALVAGVVFLSILWRNGGEFAYTLDAPYTHMALANQILHGTYGLNPGEPASPSSSILYPFLLAALSLLPIGQFAPLLVCLLATGGAALLMHAVAEEVGIEVGRLTTLQLAAITVTVTLAFNIVGLAFAGLEHSLHVTLTIASLLGMLRFIRRRQADWWWLLAIAMMPLLRFEAAAALAADLLVLVAFGKWKHALGIGVLGAAGVVGFGLFLHSLGLPWLPSSVLSRSEVASQGIGLGDHGAFGLVKAVYSTFRTNIVAYGGTLISMLIVASLWGMARGPLPPRPDASGWIKPAAVGFFLVIALAQLLGGSLGSFSRYEIYVLALGGCTVLVAWRPAINDWLRGITWRRCLGACAAILFLFMGYAFRTVDAVSATGNVHDQQMQLHRFVVDYWQRPYAVNHPGWVNWQNPHYMLELSGLGSEQARLGRGTGETLEALARERGVDLAMLYDNAAPTPPASWTRVATLRLRGRVISAVGPSVSFYATRPEAVAGLTAAVSRFALGLPRGATFDPP</sequence>
<evidence type="ECO:0000313" key="3">
    <source>
        <dbReference type="Proteomes" id="UP001529369"/>
    </source>
</evidence>
<reference evidence="3" key="1">
    <citation type="journal article" date="2019" name="Int. J. Syst. Evol. Microbiol.">
        <title>The Global Catalogue of Microorganisms (GCM) 10K type strain sequencing project: providing services to taxonomists for standard genome sequencing and annotation.</title>
        <authorList>
            <consortium name="The Broad Institute Genomics Platform"/>
            <consortium name="The Broad Institute Genome Sequencing Center for Infectious Disease"/>
            <person name="Wu L."/>
            <person name="Ma J."/>
        </authorList>
    </citation>
    <scope>NUCLEOTIDE SEQUENCE [LARGE SCALE GENOMIC DNA]</scope>
    <source>
        <strain evidence="3">CECT 7131</strain>
    </source>
</reference>
<evidence type="ECO:0000256" key="1">
    <source>
        <dbReference type="SAM" id="Phobius"/>
    </source>
</evidence>
<evidence type="ECO:0008006" key="4">
    <source>
        <dbReference type="Google" id="ProtNLM"/>
    </source>
</evidence>
<keyword evidence="3" id="KW-1185">Reference proteome</keyword>
<proteinExistence type="predicted"/>
<feature type="transmembrane region" description="Helical" evidence="1">
    <location>
        <begin position="104"/>
        <end position="123"/>
    </location>
</feature>
<comment type="caution">
    <text evidence="2">The sequence shown here is derived from an EMBL/GenBank/DDBJ whole genome shotgun (WGS) entry which is preliminary data.</text>
</comment>
<feature type="transmembrane region" description="Helical" evidence="1">
    <location>
        <begin position="186"/>
        <end position="216"/>
    </location>
</feature>
<feature type="transmembrane region" description="Helical" evidence="1">
    <location>
        <begin position="317"/>
        <end position="336"/>
    </location>
</feature>
<feature type="transmembrane region" description="Helical" evidence="1">
    <location>
        <begin position="24"/>
        <end position="43"/>
    </location>
</feature>
<feature type="transmembrane region" description="Helical" evidence="1">
    <location>
        <begin position="135"/>
        <end position="156"/>
    </location>
</feature>
<feature type="transmembrane region" description="Helical" evidence="1">
    <location>
        <begin position="223"/>
        <end position="248"/>
    </location>
</feature>
<feature type="transmembrane region" description="Helical" evidence="1">
    <location>
        <begin position="378"/>
        <end position="394"/>
    </location>
</feature>
<feature type="transmembrane region" description="Helical" evidence="1">
    <location>
        <begin position="163"/>
        <end position="180"/>
    </location>
</feature>
<feature type="transmembrane region" description="Helical" evidence="1">
    <location>
        <begin position="285"/>
        <end position="305"/>
    </location>
</feature>
<dbReference type="RefSeq" id="WP_290315997.1">
    <property type="nucleotide sequence ID" value="NZ_JAUFPN010000069.1"/>
</dbReference>
<name>A0ABT8A3T5_9PROT</name>
<dbReference type="Proteomes" id="UP001529369">
    <property type="component" value="Unassembled WGS sequence"/>
</dbReference>
<keyword evidence="1" id="KW-1133">Transmembrane helix</keyword>
<protein>
    <recommendedName>
        <fullName evidence="4">Glycosyltransferase RgtA/B/C/D-like domain-containing protein</fullName>
    </recommendedName>
</protein>
<dbReference type="EMBL" id="JAUFPN010000069">
    <property type="protein sequence ID" value="MDN3564208.1"/>
    <property type="molecule type" value="Genomic_DNA"/>
</dbReference>
<feature type="transmembrane region" description="Helical" evidence="1">
    <location>
        <begin position="348"/>
        <end position="366"/>
    </location>
</feature>
<gene>
    <name evidence="2" type="ORF">QWZ14_07490</name>
</gene>
<accession>A0ABT8A3T5</accession>
<keyword evidence="1" id="KW-0812">Transmembrane</keyword>
<evidence type="ECO:0000313" key="2">
    <source>
        <dbReference type="EMBL" id="MDN3564208.1"/>
    </source>
</evidence>
<keyword evidence="1" id="KW-0472">Membrane</keyword>
<organism evidence="2 3">
    <name type="scientific">Paeniroseomonas aquatica</name>
    <dbReference type="NCBI Taxonomy" id="373043"/>
    <lineage>
        <taxon>Bacteria</taxon>
        <taxon>Pseudomonadati</taxon>
        <taxon>Pseudomonadota</taxon>
        <taxon>Alphaproteobacteria</taxon>
        <taxon>Acetobacterales</taxon>
        <taxon>Acetobacteraceae</taxon>
        <taxon>Paeniroseomonas</taxon>
    </lineage>
</organism>